<comment type="caution">
    <text evidence="4">The sequence shown here is derived from an EMBL/GenBank/DDBJ whole genome shotgun (WGS) entry which is preliminary data.</text>
</comment>
<gene>
    <name evidence="4" type="ORF">L602_001100000720</name>
</gene>
<dbReference type="PROSITE" id="PS51257">
    <property type="entry name" value="PROKAR_LIPOPROTEIN"/>
    <property type="match status" value="1"/>
</dbReference>
<dbReference type="GO" id="GO:0019867">
    <property type="term" value="C:outer membrane"/>
    <property type="evidence" value="ECO:0007669"/>
    <property type="project" value="InterPro"/>
</dbReference>
<evidence type="ECO:0000259" key="3">
    <source>
        <dbReference type="Pfam" id="PF04355"/>
    </source>
</evidence>
<dbReference type="AlphaFoldDB" id="A0A562BV10"/>
<dbReference type="InterPro" id="IPR007450">
    <property type="entry name" value="BamE_dom"/>
</dbReference>
<accession>A0A562BV10</accession>
<dbReference type="Gene3D" id="3.30.1450.10">
    <property type="match status" value="1"/>
</dbReference>
<keyword evidence="2" id="KW-0472">Membrane</keyword>
<proteinExistence type="predicted"/>
<sequence>MIESMKRRVTSRLAPRLVPCAGLVLALALSGCGSLSRIDDGGATASPVWPELKDSTTPDGIHPDPAKLAMVKAGMTKDQLYYLLGRPHFLEGFFLVREWDYLFHLPTPSGDMACQYKILFDKDMLARQFHWREPACEAAAEAAAAKVKTGA</sequence>
<evidence type="ECO:0000256" key="2">
    <source>
        <dbReference type="ARBA" id="ARBA00023136"/>
    </source>
</evidence>
<evidence type="ECO:0000256" key="1">
    <source>
        <dbReference type="ARBA" id="ARBA00022729"/>
    </source>
</evidence>
<keyword evidence="5" id="KW-1185">Reference proteome</keyword>
<dbReference type="EMBL" id="VLJN01000003">
    <property type="protein sequence ID" value="TWG88640.1"/>
    <property type="molecule type" value="Genomic_DNA"/>
</dbReference>
<protein>
    <submittedName>
        <fullName evidence="4">Beta-barrel assembly machine subunit BamE</fullName>
    </submittedName>
</protein>
<feature type="domain" description="Outer membrane protein assembly factor BamE" evidence="3">
    <location>
        <begin position="61"/>
        <end position="128"/>
    </location>
</feature>
<dbReference type="InterPro" id="IPR037873">
    <property type="entry name" value="BamE-like"/>
</dbReference>
<keyword evidence="1" id="KW-0732">Signal</keyword>
<name>A0A562BV10_9BURK</name>
<evidence type="ECO:0000313" key="5">
    <source>
        <dbReference type="Proteomes" id="UP000318141"/>
    </source>
</evidence>
<evidence type="ECO:0000313" key="4">
    <source>
        <dbReference type="EMBL" id="TWG88640.1"/>
    </source>
</evidence>
<reference evidence="4 5" key="1">
    <citation type="submission" date="2019-07" db="EMBL/GenBank/DDBJ databases">
        <title>Genome sequencing of lignin-degrading bacterial isolates.</title>
        <authorList>
            <person name="Gladden J."/>
        </authorList>
    </citation>
    <scope>NUCLEOTIDE SEQUENCE [LARGE SCALE GENOMIC DNA]</scope>
    <source>
        <strain evidence="4 5">J11</strain>
    </source>
</reference>
<organism evidence="4 5">
    <name type="scientific">Cupriavidus gilardii J11</name>
    <dbReference type="NCBI Taxonomy" id="936133"/>
    <lineage>
        <taxon>Bacteria</taxon>
        <taxon>Pseudomonadati</taxon>
        <taxon>Pseudomonadota</taxon>
        <taxon>Betaproteobacteria</taxon>
        <taxon>Burkholderiales</taxon>
        <taxon>Burkholderiaceae</taxon>
        <taxon>Cupriavidus</taxon>
    </lineage>
</organism>
<dbReference type="Proteomes" id="UP000318141">
    <property type="component" value="Unassembled WGS sequence"/>
</dbReference>
<dbReference type="Pfam" id="PF04355">
    <property type="entry name" value="BamE"/>
    <property type="match status" value="1"/>
</dbReference>